<accession>A0A2T7P3Q8</accession>
<dbReference type="AlphaFoldDB" id="A0A2T7P3Q8"/>
<protein>
    <submittedName>
        <fullName evidence="2">Uncharacterized protein</fullName>
    </submittedName>
</protein>
<feature type="region of interest" description="Disordered" evidence="1">
    <location>
        <begin position="21"/>
        <end position="42"/>
    </location>
</feature>
<evidence type="ECO:0000313" key="2">
    <source>
        <dbReference type="EMBL" id="PVD28033.1"/>
    </source>
</evidence>
<evidence type="ECO:0000313" key="3">
    <source>
        <dbReference type="Proteomes" id="UP000245119"/>
    </source>
</evidence>
<dbReference type="EMBL" id="PZQS01000006">
    <property type="protein sequence ID" value="PVD28033.1"/>
    <property type="molecule type" value="Genomic_DNA"/>
</dbReference>
<name>A0A2T7P3Q8_POMCA</name>
<gene>
    <name evidence="2" type="ORF">C0Q70_10614</name>
</gene>
<reference evidence="2 3" key="1">
    <citation type="submission" date="2018-04" db="EMBL/GenBank/DDBJ databases">
        <title>The genome of golden apple snail Pomacea canaliculata provides insight into stress tolerance and invasive adaptation.</title>
        <authorList>
            <person name="Liu C."/>
            <person name="Liu B."/>
            <person name="Ren Y."/>
            <person name="Zhang Y."/>
            <person name="Wang H."/>
            <person name="Li S."/>
            <person name="Jiang F."/>
            <person name="Yin L."/>
            <person name="Zhang G."/>
            <person name="Qian W."/>
            <person name="Fan W."/>
        </authorList>
    </citation>
    <scope>NUCLEOTIDE SEQUENCE [LARGE SCALE GENOMIC DNA]</scope>
    <source>
        <strain evidence="2">SZHN2017</strain>
        <tissue evidence="2">Muscle</tissue>
    </source>
</reference>
<evidence type="ECO:0000256" key="1">
    <source>
        <dbReference type="SAM" id="MobiDB-lite"/>
    </source>
</evidence>
<comment type="caution">
    <text evidence="2">The sequence shown here is derived from an EMBL/GenBank/DDBJ whole genome shotgun (WGS) entry which is preliminary data.</text>
</comment>
<organism evidence="2 3">
    <name type="scientific">Pomacea canaliculata</name>
    <name type="common">Golden apple snail</name>
    <dbReference type="NCBI Taxonomy" id="400727"/>
    <lineage>
        <taxon>Eukaryota</taxon>
        <taxon>Metazoa</taxon>
        <taxon>Spiralia</taxon>
        <taxon>Lophotrochozoa</taxon>
        <taxon>Mollusca</taxon>
        <taxon>Gastropoda</taxon>
        <taxon>Caenogastropoda</taxon>
        <taxon>Architaenioglossa</taxon>
        <taxon>Ampullarioidea</taxon>
        <taxon>Ampullariidae</taxon>
        <taxon>Pomacea</taxon>
    </lineage>
</organism>
<proteinExistence type="predicted"/>
<keyword evidence="3" id="KW-1185">Reference proteome</keyword>
<sequence length="112" mass="12864">MQKLSLSVDIEIRISLRLKTETCKRSKDRENKTGNDDPQHTGDIKTAVLFTKLVQNNVPHLSYLPTHPTSRIYLGVGTHFSTGVRVFEDRREGMMERERDGTNTPKHLNKKC</sequence>
<dbReference type="Proteomes" id="UP000245119">
    <property type="component" value="Linkage Group LG6"/>
</dbReference>